<reference evidence="3 4" key="1">
    <citation type="submission" date="2017-10" db="EMBL/GenBank/DDBJ databases">
        <title>Comparative genomics in systemic dimorphic fungi from Ajellomycetaceae.</title>
        <authorList>
            <person name="Munoz J.F."/>
            <person name="Mcewen J.G."/>
            <person name="Clay O.K."/>
            <person name="Cuomo C.A."/>
        </authorList>
    </citation>
    <scope>NUCLEOTIDE SEQUENCE [LARGE SCALE GENOMIC DNA]</scope>
    <source>
        <strain evidence="3 4">UAMH5409</strain>
    </source>
</reference>
<dbReference type="EMBL" id="PDNB01000027">
    <property type="protein sequence ID" value="PGH15178.1"/>
    <property type="molecule type" value="Genomic_DNA"/>
</dbReference>
<sequence length="374" mass="40576">MPERGSLRRSNTDPINSSGDTGPKFIAQYSEEQVIEEFWEQTNEKPFESIEPIDEPTDYAVEEAVEEAIQNPVQEPKKRLSKQSIETKISLPLHVQPESKSTGGGSPTTRTVFNHVPLHLQRPYPPKELGRPHIERRSSRLCTQICLLFIALGPLLIIPAFCVVVILSLWIPEDLSKDPSMLHQTAQVTAPLRLLSTSQEIDPMQTTSTVAENGTVASERAQISTLSGMGTTVPVIRTTPQEVGAVPTTMVTMMSPKIPDEQAQNVFPTEIDSAFGALTPQEFRTIPSPGVISDSTRVADDGEAGGNTVMRPQGVGTILTPSAIPASADVPNEQTQYIVSSVLDINVGVIPPQDARIRPTPIFKTPNHVTPGAA</sequence>
<gene>
    <name evidence="3" type="ORF">AJ79_02543</name>
</gene>
<keyword evidence="2" id="KW-0472">Membrane</keyword>
<protein>
    <submittedName>
        <fullName evidence="3">Uncharacterized protein</fullName>
    </submittedName>
</protein>
<dbReference type="Proteomes" id="UP000223968">
    <property type="component" value="Unassembled WGS sequence"/>
</dbReference>
<comment type="caution">
    <text evidence="3">The sequence shown here is derived from an EMBL/GenBank/DDBJ whole genome shotgun (WGS) entry which is preliminary data.</text>
</comment>
<keyword evidence="2" id="KW-1133">Transmembrane helix</keyword>
<organism evidence="3 4">
    <name type="scientific">Helicocarpus griseus UAMH5409</name>
    <dbReference type="NCBI Taxonomy" id="1447875"/>
    <lineage>
        <taxon>Eukaryota</taxon>
        <taxon>Fungi</taxon>
        <taxon>Dikarya</taxon>
        <taxon>Ascomycota</taxon>
        <taxon>Pezizomycotina</taxon>
        <taxon>Eurotiomycetes</taxon>
        <taxon>Eurotiomycetidae</taxon>
        <taxon>Onygenales</taxon>
        <taxon>Ajellomycetaceae</taxon>
        <taxon>Helicocarpus</taxon>
    </lineage>
</organism>
<dbReference type="OrthoDB" id="4188439at2759"/>
<evidence type="ECO:0000256" key="1">
    <source>
        <dbReference type="SAM" id="MobiDB-lite"/>
    </source>
</evidence>
<proteinExistence type="predicted"/>
<feature type="compositionally biased region" description="Polar residues" evidence="1">
    <location>
        <begin position="8"/>
        <end position="20"/>
    </location>
</feature>
<name>A0A2B7Y2X1_9EURO</name>
<dbReference type="AlphaFoldDB" id="A0A2B7Y2X1"/>
<accession>A0A2B7Y2X1</accession>
<keyword evidence="4" id="KW-1185">Reference proteome</keyword>
<feature type="region of interest" description="Disordered" evidence="1">
    <location>
        <begin position="1"/>
        <end position="25"/>
    </location>
</feature>
<evidence type="ECO:0000313" key="3">
    <source>
        <dbReference type="EMBL" id="PGH15178.1"/>
    </source>
</evidence>
<feature type="transmembrane region" description="Helical" evidence="2">
    <location>
        <begin position="145"/>
        <end position="171"/>
    </location>
</feature>
<evidence type="ECO:0000256" key="2">
    <source>
        <dbReference type="SAM" id="Phobius"/>
    </source>
</evidence>
<evidence type="ECO:0000313" key="4">
    <source>
        <dbReference type="Proteomes" id="UP000223968"/>
    </source>
</evidence>
<keyword evidence="2" id="KW-0812">Transmembrane</keyword>